<dbReference type="EMBL" id="JAPFFF010000014">
    <property type="protein sequence ID" value="KAK8870316.1"/>
    <property type="molecule type" value="Genomic_DNA"/>
</dbReference>
<dbReference type="Proteomes" id="UP001470230">
    <property type="component" value="Unassembled WGS sequence"/>
</dbReference>
<accession>A0ABR2IXL8</accession>
<feature type="region of interest" description="Disordered" evidence="1">
    <location>
        <begin position="1"/>
        <end position="31"/>
    </location>
</feature>
<dbReference type="InterPro" id="IPR011989">
    <property type="entry name" value="ARM-like"/>
</dbReference>
<feature type="compositionally biased region" description="Basic residues" evidence="1">
    <location>
        <begin position="1"/>
        <end position="13"/>
    </location>
</feature>
<evidence type="ECO:0000313" key="2">
    <source>
        <dbReference type="EMBL" id="KAK8870316.1"/>
    </source>
</evidence>
<protein>
    <submittedName>
        <fullName evidence="2">Uncharacterized protein</fullName>
    </submittedName>
</protein>
<dbReference type="InterPro" id="IPR016024">
    <property type="entry name" value="ARM-type_fold"/>
</dbReference>
<dbReference type="SUPFAM" id="SSF48371">
    <property type="entry name" value="ARM repeat"/>
    <property type="match status" value="1"/>
</dbReference>
<evidence type="ECO:0000313" key="3">
    <source>
        <dbReference type="Proteomes" id="UP001470230"/>
    </source>
</evidence>
<gene>
    <name evidence="2" type="ORF">M9Y10_008194</name>
</gene>
<evidence type="ECO:0000256" key="1">
    <source>
        <dbReference type="SAM" id="MobiDB-lite"/>
    </source>
</evidence>
<keyword evidence="3" id="KW-1185">Reference proteome</keyword>
<comment type="caution">
    <text evidence="2">The sequence shown here is derived from an EMBL/GenBank/DDBJ whole genome shotgun (WGS) entry which is preliminary data.</text>
</comment>
<proteinExistence type="predicted"/>
<reference evidence="2 3" key="1">
    <citation type="submission" date="2024-04" db="EMBL/GenBank/DDBJ databases">
        <title>Tritrichomonas musculus Genome.</title>
        <authorList>
            <person name="Alves-Ferreira E."/>
            <person name="Grigg M."/>
            <person name="Lorenzi H."/>
            <person name="Galac M."/>
        </authorList>
    </citation>
    <scope>NUCLEOTIDE SEQUENCE [LARGE SCALE GENOMIC DNA]</scope>
    <source>
        <strain evidence="2 3">EAF2021</strain>
    </source>
</reference>
<sequence length="484" mass="56787">MISNKIRKKRKIKRIDSSEESGQEQSSNVDDLPDDQVVNCLNNVLNLESWQEAISILNHYLCTKKIKFYLFEMVAELLQNVHKSIVSNYFQNPNHIISIIDLFYNMSYDDMEMVHHLIDHNIHEIFYPFIQQAPTLKLFRELLFFDKAPKDLNDKAITIPDHDERQIEYEKICIKKKWNSVAHFCDKEQIATKLLEILSTERKNKVLRLIDVFGDYYFTFEGFIPVFDPILQIIYQDQDINTRIYAINSISSFAGSSKRSLQFFLGIPKFQKLFIDYPIESQDVLVSILYCARNVMSICEYLEDKICVIFLDFAAQYLNSKDLELLSVSVKIISKGTLKGESYILYCMNKGIIQHLFQIFVEQSLSFEVQSLIFIAICKFFAYADLECSKKIAELGFFNIISDYFEPIASRNIYAMESAIDALFKGLEFSSVNPELSEWKYLIIDDDQIIDPIRKFCDEFDMYQEESVEYYAYSFLQRIDSEED</sequence>
<organism evidence="2 3">
    <name type="scientific">Tritrichomonas musculus</name>
    <dbReference type="NCBI Taxonomy" id="1915356"/>
    <lineage>
        <taxon>Eukaryota</taxon>
        <taxon>Metamonada</taxon>
        <taxon>Parabasalia</taxon>
        <taxon>Tritrichomonadida</taxon>
        <taxon>Tritrichomonadidae</taxon>
        <taxon>Tritrichomonas</taxon>
    </lineage>
</organism>
<name>A0ABR2IXL8_9EUKA</name>
<dbReference type="Gene3D" id="1.25.10.10">
    <property type="entry name" value="Leucine-rich Repeat Variant"/>
    <property type="match status" value="1"/>
</dbReference>